<dbReference type="Proteomes" id="UP001370758">
    <property type="component" value="Unassembled WGS sequence"/>
</dbReference>
<name>A0AAV9WFC8_9PEZI</name>
<organism evidence="2 3">
    <name type="scientific">Arthrobotrys musiformis</name>
    <dbReference type="NCBI Taxonomy" id="47236"/>
    <lineage>
        <taxon>Eukaryota</taxon>
        <taxon>Fungi</taxon>
        <taxon>Dikarya</taxon>
        <taxon>Ascomycota</taxon>
        <taxon>Pezizomycotina</taxon>
        <taxon>Orbiliomycetes</taxon>
        <taxon>Orbiliales</taxon>
        <taxon>Orbiliaceae</taxon>
        <taxon>Arthrobotrys</taxon>
    </lineage>
</organism>
<evidence type="ECO:0000313" key="3">
    <source>
        <dbReference type="Proteomes" id="UP001370758"/>
    </source>
</evidence>
<gene>
    <name evidence="2" type="ORF">TWF481_005998</name>
</gene>
<comment type="caution">
    <text evidence="2">The sequence shown here is derived from an EMBL/GenBank/DDBJ whole genome shotgun (WGS) entry which is preliminary data.</text>
</comment>
<proteinExistence type="predicted"/>
<sequence>MQIYCACFLRIHAHLAHSHIGVPDSGYLFVDKKHVAHNPLISIPIPKPSFCEFLLARGKVNLHRSIGGRMMPVDSFLVRQRMARNGVVHKPRARGDAGRNSPSQA</sequence>
<accession>A0AAV9WFC8</accession>
<evidence type="ECO:0000313" key="2">
    <source>
        <dbReference type="EMBL" id="KAK6507570.1"/>
    </source>
</evidence>
<keyword evidence="3" id="KW-1185">Reference proteome</keyword>
<protein>
    <submittedName>
        <fullName evidence="2">Uncharacterized protein</fullName>
    </submittedName>
</protein>
<feature type="region of interest" description="Disordered" evidence="1">
    <location>
        <begin position="85"/>
        <end position="105"/>
    </location>
</feature>
<dbReference type="EMBL" id="JAVHJL010000003">
    <property type="protein sequence ID" value="KAK6507570.1"/>
    <property type="molecule type" value="Genomic_DNA"/>
</dbReference>
<dbReference type="AlphaFoldDB" id="A0AAV9WFC8"/>
<reference evidence="2 3" key="1">
    <citation type="submission" date="2023-08" db="EMBL/GenBank/DDBJ databases">
        <authorList>
            <person name="Palmer J.M."/>
        </authorList>
    </citation>
    <scope>NUCLEOTIDE SEQUENCE [LARGE SCALE GENOMIC DNA]</scope>
    <source>
        <strain evidence="2 3">TWF481</strain>
    </source>
</reference>
<evidence type="ECO:0000256" key="1">
    <source>
        <dbReference type="SAM" id="MobiDB-lite"/>
    </source>
</evidence>